<dbReference type="SUPFAM" id="SSF160240">
    <property type="entry name" value="Cation efflux protein cytoplasmic domain-like"/>
    <property type="match status" value="1"/>
</dbReference>
<dbReference type="EMBL" id="JAQAGZ010000013">
    <property type="protein sequence ID" value="MCZ8514620.1"/>
    <property type="molecule type" value="Genomic_DNA"/>
</dbReference>
<evidence type="ECO:0000259" key="9">
    <source>
        <dbReference type="Pfam" id="PF16916"/>
    </source>
</evidence>
<name>A0ABT4QCM5_9BACL</name>
<dbReference type="Proteomes" id="UP001527882">
    <property type="component" value="Unassembled WGS sequence"/>
</dbReference>
<dbReference type="RefSeq" id="WP_269883148.1">
    <property type="nucleotide sequence ID" value="NZ_JAQAGZ010000013.1"/>
</dbReference>
<evidence type="ECO:0000256" key="2">
    <source>
        <dbReference type="ARBA" id="ARBA00008114"/>
    </source>
</evidence>
<dbReference type="SUPFAM" id="SSF161111">
    <property type="entry name" value="Cation efflux protein transmembrane domain-like"/>
    <property type="match status" value="1"/>
</dbReference>
<keyword evidence="11" id="KW-1185">Reference proteome</keyword>
<keyword evidence="5 7" id="KW-1133">Transmembrane helix</keyword>
<feature type="domain" description="Cation efflux protein cytoplasmic" evidence="9">
    <location>
        <begin position="212"/>
        <end position="288"/>
    </location>
</feature>
<evidence type="ECO:0000259" key="8">
    <source>
        <dbReference type="Pfam" id="PF01545"/>
    </source>
</evidence>
<sequence>MTDSHRYKKAEFAARIGIAGNLALALLKGIIGYAAGSKALLADSLHTASEAAASLAGGAGHRELKVQPGRIPGNPELTKAIVLSTIWLVLGLEIGLSSVKSIVYGVTAPPVKAAFIAVILSIVLKEALFRALYRNRDMASSGSSAERRSGIYSSLTALAGTGGAMLGDYLHMPFLYYLDPIAGAVVSLLVLRWGYRLISESIHSPANRPLHQKESDDLLDTVQRIKGVIAVDELRAREQGHYVIVDIKLSVNPRISVQDGHDIAKTVKQTLMKRFTHVSDVFIHVHPYDPGYPYKSEDPEHDDLPTVLH</sequence>
<dbReference type="PANTHER" id="PTHR43840">
    <property type="entry name" value="MITOCHONDRIAL METAL TRANSPORTER 1-RELATED"/>
    <property type="match status" value="1"/>
</dbReference>
<evidence type="ECO:0000256" key="1">
    <source>
        <dbReference type="ARBA" id="ARBA00004141"/>
    </source>
</evidence>
<feature type="transmembrane region" description="Helical" evidence="7">
    <location>
        <begin position="111"/>
        <end position="129"/>
    </location>
</feature>
<feature type="domain" description="Cation efflux protein transmembrane" evidence="8">
    <location>
        <begin position="80"/>
        <end position="202"/>
    </location>
</feature>
<proteinExistence type="inferred from homology"/>
<dbReference type="Pfam" id="PF16916">
    <property type="entry name" value="ZT_dimer"/>
    <property type="match status" value="1"/>
</dbReference>
<keyword evidence="4 7" id="KW-0812">Transmembrane</keyword>
<gene>
    <name evidence="10" type="ORF">O9H85_19770</name>
</gene>
<dbReference type="InterPro" id="IPR002524">
    <property type="entry name" value="Cation_efflux"/>
</dbReference>
<dbReference type="InterPro" id="IPR036837">
    <property type="entry name" value="Cation_efflux_CTD_sf"/>
</dbReference>
<comment type="subcellular location">
    <subcellularLocation>
        <location evidence="1">Membrane</location>
        <topology evidence="1">Multi-pass membrane protein</topology>
    </subcellularLocation>
</comment>
<comment type="caution">
    <text evidence="10">The sequence shown here is derived from an EMBL/GenBank/DDBJ whole genome shotgun (WGS) entry which is preliminary data.</text>
</comment>
<evidence type="ECO:0000313" key="11">
    <source>
        <dbReference type="Proteomes" id="UP001527882"/>
    </source>
</evidence>
<feature type="transmembrane region" description="Helical" evidence="7">
    <location>
        <begin position="80"/>
        <end position="99"/>
    </location>
</feature>
<evidence type="ECO:0000256" key="5">
    <source>
        <dbReference type="ARBA" id="ARBA00022989"/>
    </source>
</evidence>
<comment type="similarity">
    <text evidence="2">Belongs to the cation diffusion facilitator (CDF) transporter (TC 2.A.4) family.</text>
</comment>
<dbReference type="InterPro" id="IPR050291">
    <property type="entry name" value="CDF_Transporter"/>
</dbReference>
<evidence type="ECO:0000256" key="3">
    <source>
        <dbReference type="ARBA" id="ARBA00022448"/>
    </source>
</evidence>
<dbReference type="InterPro" id="IPR027469">
    <property type="entry name" value="Cation_efflux_TMD_sf"/>
</dbReference>
<protein>
    <submittedName>
        <fullName evidence="10">Cation diffusion facilitator family transporter</fullName>
    </submittedName>
</protein>
<keyword evidence="6 7" id="KW-0472">Membrane</keyword>
<feature type="transmembrane region" description="Helical" evidence="7">
    <location>
        <begin position="176"/>
        <end position="195"/>
    </location>
</feature>
<evidence type="ECO:0000313" key="10">
    <source>
        <dbReference type="EMBL" id="MCZ8514620.1"/>
    </source>
</evidence>
<dbReference type="InterPro" id="IPR058533">
    <property type="entry name" value="Cation_efflux_TM"/>
</dbReference>
<dbReference type="Gene3D" id="1.20.1510.10">
    <property type="entry name" value="Cation efflux protein transmembrane domain"/>
    <property type="match status" value="1"/>
</dbReference>
<dbReference type="InterPro" id="IPR027470">
    <property type="entry name" value="Cation_efflux_CTD"/>
</dbReference>
<reference evidence="10 11" key="1">
    <citation type="submission" date="2022-12" db="EMBL/GenBank/DDBJ databases">
        <title>Draft genome sequence of Paenibacillus sp. dW9.</title>
        <authorList>
            <person name="Choi E.-W."/>
            <person name="Kim D.-U."/>
        </authorList>
    </citation>
    <scope>NUCLEOTIDE SEQUENCE [LARGE SCALE GENOMIC DNA]</scope>
    <source>
        <strain evidence="11">dW9</strain>
    </source>
</reference>
<accession>A0ABT4QCM5</accession>
<dbReference type="Pfam" id="PF01545">
    <property type="entry name" value="Cation_efflux"/>
    <property type="match status" value="2"/>
</dbReference>
<organism evidence="10 11">
    <name type="scientific">Paenibacillus gyeongsangnamensis</name>
    <dbReference type="NCBI Taxonomy" id="3388067"/>
    <lineage>
        <taxon>Bacteria</taxon>
        <taxon>Bacillati</taxon>
        <taxon>Bacillota</taxon>
        <taxon>Bacilli</taxon>
        <taxon>Bacillales</taxon>
        <taxon>Paenibacillaceae</taxon>
        <taxon>Paenibacillus</taxon>
    </lineage>
</organism>
<evidence type="ECO:0000256" key="4">
    <source>
        <dbReference type="ARBA" id="ARBA00022692"/>
    </source>
</evidence>
<dbReference type="Gene3D" id="3.30.70.1350">
    <property type="entry name" value="Cation efflux protein, cytoplasmic domain"/>
    <property type="match status" value="1"/>
</dbReference>
<keyword evidence="3" id="KW-0813">Transport</keyword>
<evidence type="ECO:0000256" key="6">
    <source>
        <dbReference type="ARBA" id="ARBA00023136"/>
    </source>
</evidence>
<dbReference type="PANTHER" id="PTHR43840:SF15">
    <property type="entry name" value="MITOCHONDRIAL METAL TRANSPORTER 1-RELATED"/>
    <property type="match status" value="1"/>
</dbReference>
<feature type="transmembrane region" description="Helical" evidence="7">
    <location>
        <begin position="12"/>
        <end position="35"/>
    </location>
</feature>
<feature type="domain" description="Cation efflux protein transmembrane" evidence="8">
    <location>
        <begin position="16"/>
        <end position="56"/>
    </location>
</feature>
<evidence type="ECO:0000256" key="7">
    <source>
        <dbReference type="SAM" id="Phobius"/>
    </source>
</evidence>
<dbReference type="NCBIfam" id="TIGR01297">
    <property type="entry name" value="CDF"/>
    <property type="match status" value="1"/>
</dbReference>